<feature type="transmembrane region" description="Helical" evidence="6">
    <location>
        <begin position="294"/>
        <end position="312"/>
    </location>
</feature>
<name>A0ABQ9JHM7_9CUCU</name>
<evidence type="ECO:0000256" key="1">
    <source>
        <dbReference type="ARBA" id="ARBA00004141"/>
    </source>
</evidence>
<dbReference type="InterPro" id="IPR004254">
    <property type="entry name" value="AdipoR/HlyIII-related"/>
</dbReference>
<sequence length="351" mass="40436">MERSNLTPYIFSGKFHCKCTKNYQNDREEVIVNIYQTVSQKKLALLFFQPSYVPHDHTQSLLEDLSSGVCKNKQCEEEEIYDDIYYEKARQLLFYENAPVYMKHNSFILSGYRSILNNHLCLESIFWWTNETVNIWSHIFGLVLFIALTIYDLILVKVQASIGDKIVVGSVLVCFQMAPKKIWGKFEWFQIQNGSIDFNELNGVWKPDSSVCCCLLCTTFSPVGQKKDCHLFLSYDLFGIALSLLAIYTSGVYYAFWCEEGLQNFYLSTVTLIFVIAMMLQIPKFKINDNVKMLVFVAWAAYGVIPTLHWTIHMGGFENPVVAPEAETCVSKGDGDLQFIVESERLIRDNF</sequence>
<evidence type="ECO:0000256" key="6">
    <source>
        <dbReference type="SAM" id="Phobius"/>
    </source>
</evidence>
<reference evidence="7" key="1">
    <citation type="journal article" date="2023" name="Insect Mol. Biol.">
        <title>Genome sequencing provides insights into the evolution of gene families encoding plant cell wall-degrading enzymes in longhorned beetles.</title>
        <authorList>
            <person name="Shin N.R."/>
            <person name="Okamura Y."/>
            <person name="Kirsch R."/>
            <person name="Pauchet Y."/>
        </authorList>
    </citation>
    <scope>NUCLEOTIDE SEQUENCE</scope>
    <source>
        <strain evidence="7">MMC_N1</strain>
    </source>
</reference>
<protein>
    <submittedName>
        <fullName evidence="7">Uncharacterized protein</fullName>
    </submittedName>
</protein>
<evidence type="ECO:0000256" key="2">
    <source>
        <dbReference type="ARBA" id="ARBA00007018"/>
    </source>
</evidence>
<evidence type="ECO:0000313" key="7">
    <source>
        <dbReference type="EMBL" id="KAJ8977550.1"/>
    </source>
</evidence>
<evidence type="ECO:0000313" key="8">
    <source>
        <dbReference type="Proteomes" id="UP001162164"/>
    </source>
</evidence>
<evidence type="ECO:0000256" key="5">
    <source>
        <dbReference type="ARBA" id="ARBA00023136"/>
    </source>
</evidence>
<keyword evidence="8" id="KW-1185">Reference proteome</keyword>
<dbReference type="Pfam" id="PF03006">
    <property type="entry name" value="HlyIII"/>
    <property type="match status" value="2"/>
</dbReference>
<evidence type="ECO:0000256" key="3">
    <source>
        <dbReference type="ARBA" id="ARBA00022692"/>
    </source>
</evidence>
<dbReference type="PANTHER" id="PTHR20855:SF15">
    <property type="entry name" value="PROGESTIN AND ADIPOQ RECEPTOR FAMILY MEMBER 3"/>
    <property type="match status" value="1"/>
</dbReference>
<evidence type="ECO:0000256" key="4">
    <source>
        <dbReference type="ARBA" id="ARBA00022989"/>
    </source>
</evidence>
<feature type="transmembrane region" description="Helical" evidence="6">
    <location>
        <begin position="235"/>
        <end position="257"/>
    </location>
</feature>
<comment type="similarity">
    <text evidence="2">Belongs to the ADIPOR family.</text>
</comment>
<organism evidence="7 8">
    <name type="scientific">Molorchus minor</name>
    <dbReference type="NCBI Taxonomy" id="1323400"/>
    <lineage>
        <taxon>Eukaryota</taxon>
        <taxon>Metazoa</taxon>
        <taxon>Ecdysozoa</taxon>
        <taxon>Arthropoda</taxon>
        <taxon>Hexapoda</taxon>
        <taxon>Insecta</taxon>
        <taxon>Pterygota</taxon>
        <taxon>Neoptera</taxon>
        <taxon>Endopterygota</taxon>
        <taxon>Coleoptera</taxon>
        <taxon>Polyphaga</taxon>
        <taxon>Cucujiformia</taxon>
        <taxon>Chrysomeloidea</taxon>
        <taxon>Cerambycidae</taxon>
        <taxon>Lamiinae</taxon>
        <taxon>Monochamini</taxon>
        <taxon>Molorchus</taxon>
    </lineage>
</organism>
<keyword evidence="3 6" id="KW-0812">Transmembrane</keyword>
<accession>A0ABQ9JHM7</accession>
<dbReference type="PANTHER" id="PTHR20855">
    <property type="entry name" value="ADIPOR/PROGESTIN RECEPTOR-RELATED"/>
    <property type="match status" value="1"/>
</dbReference>
<dbReference type="Proteomes" id="UP001162164">
    <property type="component" value="Unassembled WGS sequence"/>
</dbReference>
<dbReference type="EMBL" id="JAPWTJ010000532">
    <property type="protein sequence ID" value="KAJ8977550.1"/>
    <property type="molecule type" value="Genomic_DNA"/>
</dbReference>
<comment type="caution">
    <text evidence="7">The sequence shown here is derived from an EMBL/GenBank/DDBJ whole genome shotgun (WGS) entry which is preliminary data.</text>
</comment>
<proteinExistence type="inferred from homology"/>
<keyword evidence="5 6" id="KW-0472">Membrane</keyword>
<gene>
    <name evidence="7" type="ORF">NQ317_018663</name>
</gene>
<comment type="subcellular location">
    <subcellularLocation>
        <location evidence="1">Membrane</location>
        <topology evidence="1">Multi-pass membrane protein</topology>
    </subcellularLocation>
</comment>
<feature type="transmembrane region" description="Helical" evidence="6">
    <location>
        <begin position="263"/>
        <end position="282"/>
    </location>
</feature>
<keyword evidence="4 6" id="KW-1133">Transmembrane helix</keyword>
<feature type="transmembrane region" description="Helical" evidence="6">
    <location>
        <begin position="135"/>
        <end position="156"/>
    </location>
</feature>